<comment type="caution">
    <text evidence="2">The sequence shown here is derived from an EMBL/GenBank/DDBJ whole genome shotgun (WGS) entry which is preliminary data.</text>
</comment>
<proteinExistence type="predicted"/>
<feature type="compositionally biased region" description="Polar residues" evidence="1">
    <location>
        <begin position="65"/>
        <end position="75"/>
    </location>
</feature>
<evidence type="ECO:0000256" key="1">
    <source>
        <dbReference type="SAM" id="MobiDB-lite"/>
    </source>
</evidence>
<dbReference type="AlphaFoldDB" id="A0A5M9JKY6"/>
<name>A0A5M9JKY6_MONFR</name>
<feature type="region of interest" description="Disordered" evidence="1">
    <location>
        <begin position="37"/>
        <end position="154"/>
    </location>
</feature>
<evidence type="ECO:0000313" key="3">
    <source>
        <dbReference type="Proteomes" id="UP000322873"/>
    </source>
</evidence>
<dbReference type="EMBL" id="VICG01000007">
    <property type="protein sequence ID" value="KAA8570144.1"/>
    <property type="molecule type" value="Genomic_DNA"/>
</dbReference>
<dbReference type="VEuPathDB" id="FungiDB:MFRU_005g02790"/>
<sequence>MPKTNKGVVTGEKALAELDGLGGKRGARRKELREIVEQLEGGGTAKRKKGSQRGRPRGKAVKKVGSSSALASQEPKNVDGNGNGDGDGDGDEMMDDGPTLHPDTIQDSDEDDETFIGHAASDVEMGGAEDDEDGGSEGVRRTRRTTKTPARYSR</sequence>
<feature type="compositionally biased region" description="Basic residues" evidence="1">
    <location>
        <begin position="45"/>
        <end position="62"/>
    </location>
</feature>
<evidence type="ECO:0000313" key="2">
    <source>
        <dbReference type="EMBL" id="KAA8570144.1"/>
    </source>
</evidence>
<organism evidence="2 3">
    <name type="scientific">Monilinia fructicola</name>
    <name type="common">Brown rot fungus</name>
    <name type="synonym">Ciboria fructicola</name>
    <dbReference type="NCBI Taxonomy" id="38448"/>
    <lineage>
        <taxon>Eukaryota</taxon>
        <taxon>Fungi</taxon>
        <taxon>Dikarya</taxon>
        <taxon>Ascomycota</taxon>
        <taxon>Pezizomycotina</taxon>
        <taxon>Leotiomycetes</taxon>
        <taxon>Helotiales</taxon>
        <taxon>Sclerotiniaceae</taxon>
        <taxon>Monilinia</taxon>
    </lineage>
</organism>
<dbReference type="Proteomes" id="UP000322873">
    <property type="component" value="Unassembled WGS sequence"/>
</dbReference>
<accession>A0A5M9JKY6</accession>
<feature type="compositionally biased region" description="Acidic residues" evidence="1">
    <location>
        <begin position="86"/>
        <end position="95"/>
    </location>
</feature>
<gene>
    <name evidence="2" type="ORF">EYC84_002474</name>
</gene>
<reference evidence="2 3" key="1">
    <citation type="submission" date="2019-06" db="EMBL/GenBank/DDBJ databases">
        <title>Genome Sequence of the Brown Rot Fungal Pathogen Monilinia fructicola.</title>
        <authorList>
            <person name="De Miccolis Angelini R.M."/>
            <person name="Landi L."/>
            <person name="Abate D."/>
            <person name="Pollastro S."/>
            <person name="Romanazzi G."/>
            <person name="Faretra F."/>
        </authorList>
    </citation>
    <scope>NUCLEOTIDE SEQUENCE [LARGE SCALE GENOMIC DNA]</scope>
    <source>
        <strain evidence="2 3">Mfrc123</strain>
    </source>
</reference>
<keyword evidence="3" id="KW-1185">Reference proteome</keyword>
<protein>
    <submittedName>
        <fullName evidence="2">Uncharacterized protein</fullName>
    </submittedName>
</protein>